<dbReference type="InterPro" id="IPR029058">
    <property type="entry name" value="AB_hydrolase_fold"/>
</dbReference>
<comment type="caution">
    <text evidence="4">The sequence shown here is derived from an EMBL/GenBank/DDBJ whole genome shotgun (WGS) entry which is preliminary data.</text>
</comment>
<organism evidence="4 5">
    <name type="scientific">Pseudomonas cyclaminis</name>
    <dbReference type="NCBI Taxonomy" id="2781239"/>
    <lineage>
        <taxon>Bacteria</taxon>
        <taxon>Pseudomonadati</taxon>
        <taxon>Pseudomonadota</taxon>
        <taxon>Gammaproteobacteria</taxon>
        <taxon>Pseudomonadales</taxon>
        <taxon>Pseudomonadaceae</taxon>
        <taxon>Pseudomonas</taxon>
    </lineage>
</organism>
<dbReference type="Proteomes" id="UP000613075">
    <property type="component" value="Unassembled WGS sequence"/>
</dbReference>
<evidence type="ECO:0000256" key="1">
    <source>
        <dbReference type="ARBA" id="ARBA00007169"/>
    </source>
</evidence>
<protein>
    <submittedName>
        <fullName evidence="4">Thioesterase</fullName>
    </submittedName>
</protein>
<dbReference type="RefSeq" id="WP_122308229.1">
    <property type="nucleotide sequence ID" value="NZ_JADDUM010000091.1"/>
</dbReference>
<dbReference type="InterPro" id="IPR012223">
    <property type="entry name" value="TEII"/>
</dbReference>
<dbReference type="Pfam" id="PF00975">
    <property type="entry name" value="Thioesterase"/>
    <property type="match status" value="1"/>
</dbReference>
<reference evidence="4 5" key="1">
    <citation type="submission" date="2020-10" db="EMBL/GenBank/DDBJ databases">
        <title>The draft genomes of Cyclamen pathogen Pseudomonas sp.</title>
        <authorList>
            <person name="Fujikawa T."/>
            <person name="Sawada H."/>
        </authorList>
    </citation>
    <scope>NUCLEOTIDE SEQUENCE [LARGE SCALE GENOMIC DNA]</scope>
    <source>
        <strain evidence="4 5">MAFF 301449</strain>
    </source>
</reference>
<feature type="domain" description="Thioesterase TesA-like" evidence="3">
    <location>
        <begin position="19"/>
        <end position="242"/>
    </location>
</feature>
<dbReference type="SMART" id="SM00824">
    <property type="entry name" value="PKS_TE"/>
    <property type="match status" value="1"/>
</dbReference>
<dbReference type="EMBL" id="JADDUM010000091">
    <property type="protein sequence ID" value="MBE8591760.1"/>
    <property type="molecule type" value="Genomic_DNA"/>
</dbReference>
<dbReference type="InterPro" id="IPR001031">
    <property type="entry name" value="Thioesterase"/>
</dbReference>
<gene>
    <name evidence="4" type="ORF">IQK56_12905</name>
</gene>
<dbReference type="Gene3D" id="3.40.50.1820">
    <property type="entry name" value="alpha/beta hydrolase"/>
    <property type="match status" value="1"/>
</dbReference>
<keyword evidence="2" id="KW-0378">Hydrolase</keyword>
<comment type="similarity">
    <text evidence="1">Belongs to the thioesterase family.</text>
</comment>
<evidence type="ECO:0000313" key="4">
    <source>
        <dbReference type="EMBL" id="MBE8591760.1"/>
    </source>
</evidence>
<evidence type="ECO:0000313" key="5">
    <source>
        <dbReference type="Proteomes" id="UP000613075"/>
    </source>
</evidence>
<keyword evidence="5" id="KW-1185">Reference proteome</keyword>
<dbReference type="SUPFAM" id="SSF53474">
    <property type="entry name" value="alpha/beta-Hydrolases"/>
    <property type="match status" value="1"/>
</dbReference>
<dbReference type="PANTHER" id="PTHR11487">
    <property type="entry name" value="THIOESTERASE"/>
    <property type="match status" value="1"/>
</dbReference>
<accession>A0ABR9SS75</accession>
<proteinExistence type="inferred from homology"/>
<dbReference type="InterPro" id="IPR020802">
    <property type="entry name" value="TesA-like"/>
</dbReference>
<evidence type="ECO:0000259" key="3">
    <source>
        <dbReference type="SMART" id="SM00824"/>
    </source>
</evidence>
<sequence>MKQTFVSFTEQPASGPVLLCFGPAGCGASFYRRWAKQLDATIKVLAIQLPGRESRHREQRLTDFSALVEHLADAVQQHLPGSYSIFGHSLGGALGFAVSQALEQRHGRAAETVIISARTVPDETRLTDIDPESSNPQLTEFLMSLGCLPPQLAADAEAMAVYLPIIRDDLRLNVDAQRHGFGQVSSRLVALAGVSDLLATPAQMQRWAEHTQRDFTLHTCQGGHFFILEQQPDIVELLSRIVEGHDRPPTLRALNGHAH</sequence>
<name>A0ABR9SS75_9PSED</name>
<evidence type="ECO:0000256" key="2">
    <source>
        <dbReference type="ARBA" id="ARBA00022801"/>
    </source>
</evidence>
<dbReference type="PANTHER" id="PTHR11487:SF0">
    <property type="entry name" value="S-ACYL FATTY ACID SYNTHASE THIOESTERASE, MEDIUM CHAIN"/>
    <property type="match status" value="1"/>
</dbReference>